<evidence type="ECO:0000313" key="2">
    <source>
        <dbReference type="EMBL" id="KOX67217.1"/>
    </source>
</evidence>
<keyword evidence="3" id="KW-1185">Reference proteome</keyword>
<feature type="region of interest" description="Disordered" evidence="1">
    <location>
        <begin position="1"/>
        <end position="20"/>
    </location>
</feature>
<name>A0A0M8ZMQ0_9HYME</name>
<proteinExistence type="predicted"/>
<feature type="region of interest" description="Disordered" evidence="1">
    <location>
        <begin position="57"/>
        <end position="85"/>
    </location>
</feature>
<evidence type="ECO:0000256" key="1">
    <source>
        <dbReference type="SAM" id="MobiDB-lite"/>
    </source>
</evidence>
<reference evidence="2 3" key="1">
    <citation type="submission" date="2015-07" db="EMBL/GenBank/DDBJ databases">
        <title>The genome of Melipona quadrifasciata.</title>
        <authorList>
            <person name="Pan H."/>
            <person name="Kapheim K."/>
        </authorList>
    </citation>
    <scope>NUCLEOTIDE SEQUENCE [LARGE SCALE GENOMIC DNA]</scope>
    <source>
        <strain evidence="2">0111107301</strain>
        <tissue evidence="2">Whole body</tissue>
    </source>
</reference>
<evidence type="ECO:0000313" key="3">
    <source>
        <dbReference type="Proteomes" id="UP000053105"/>
    </source>
</evidence>
<dbReference type="AlphaFoldDB" id="A0A0M8ZMQ0"/>
<dbReference type="EMBL" id="KQ438550">
    <property type="protein sequence ID" value="KOX67217.1"/>
    <property type="molecule type" value="Genomic_DNA"/>
</dbReference>
<gene>
    <name evidence="2" type="ORF">WN51_09622</name>
</gene>
<sequence>MSERECTHRNGIESIGRKEDTRDSFVYTGGIVSPVSPGVGADTQHPTSVPIFETTLETHSTTSQSSRNKSRTCDGVSGVLKPGLE</sequence>
<accession>A0A0M8ZMQ0</accession>
<feature type="compositionally biased region" description="Polar residues" evidence="1">
    <location>
        <begin position="57"/>
        <end position="67"/>
    </location>
</feature>
<organism evidence="2 3">
    <name type="scientific">Melipona quadrifasciata</name>
    <dbReference type="NCBI Taxonomy" id="166423"/>
    <lineage>
        <taxon>Eukaryota</taxon>
        <taxon>Metazoa</taxon>
        <taxon>Ecdysozoa</taxon>
        <taxon>Arthropoda</taxon>
        <taxon>Hexapoda</taxon>
        <taxon>Insecta</taxon>
        <taxon>Pterygota</taxon>
        <taxon>Neoptera</taxon>
        <taxon>Endopterygota</taxon>
        <taxon>Hymenoptera</taxon>
        <taxon>Apocrita</taxon>
        <taxon>Aculeata</taxon>
        <taxon>Apoidea</taxon>
        <taxon>Anthophila</taxon>
        <taxon>Apidae</taxon>
        <taxon>Melipona</taxon>
    </lineage>
</organism>
<dbReference type="Proteomes" id="UP000053105">
    <property type="component" value="Unassembled WGS sequence"/>
</dbReference>
<protein>
    <submittedName>
        <fullName evidence="2">Uncharacterized protein</fullName>
    </submittedName>
</protein>